<keyword evidence="2" id="KW-1185">Reference proteome</keyword>
<dbReference type="EMBL" id="KN825196">
    <property type="protein sequence ID" value="KIK93313.1"/>
    <property type="molecule type" value="Genomic_DNA"/>
</dbReference>
<organism evidence="1 2">
    <name type="scientific">Paxillus rubicundulus Ve08.2h10</name>
    <dbReference type="NCBI Taxonomy" id="930991"/>
    <lineage>
        <taxon>Eukaryota</taxon>
        <taxon>Fungi</taxon>
        <taxon>Dikarya</taxon>
        <taxon>Basidiomycota</taxon>
        <taxon>Agaricomycotina</taxon>
        <taxon>Agaricomycetes</taxon>
        <taxon>Agaricomycetidae</taxon>
        <taxon>Boletales</taxon>
        <taxon>Paxilineae</taxon>
        <taxon>Paxillaceae</taxon>
        <taxon>Paxillus</taxon>
    </lineage>
</organism>
<feature type="non-terminal residue" evidence="1">
    <location>
        <position position="1"/>
    </location>
</feature>
<dbReference type="HOGENOM" id="CLU_2873907_0_0_1"/>
<protein>
    <submittedName>
        <fullName evidence="1">Uncharacterized protein</fullName>
    </submittedName>
</protein>
<gene>
    <name evidence="1" type="ORF">PAXRUDRAFT_145353</name>
</gene>
<sequence length="64" mass="7090">VFSSKELLRLYQLLAAIHLPHLKEMDSFSTIVFSSPSDVSAETQAPQVPVNEEKSGGYFYCVIA</sequence>
<reference evidence="1 2" key="1">
    <citation type="submission" date="2014-04" db="EMBL/GenBank/DDBJ databases">
        <authorList>
            <consortium name="DOE Joint Genome Institute"/>
            <person name="Kuo A."/>
            <person name="Kohler A."/>
            <person name="Jargeat P."/>
            <person name="Nagy L.G."/>
            <person name="Floudas D."/>
            <person name="Copeland A."/>
            <person name="Barry K.W."/>
            <person name="Cichocki N."/>
            <person name="Veneault-Fourrey C."/>
            <person name="LaButti K."/>
            <person name="Lindquist E.A."/>
            <person name="Lipzen A."/>
            <person name="Lundell T."/>
            <person name="Morin E."/>
            <person name="Murat C."/>
            <person name="Sun H."/>
            <person name="Tunlid A."/>
            <person name="Henrissat B."/>
            <person name="Grigoriev I.V."/>
            <person name="Hibbett D.S."/>
            <person name="Martin F."/>
            <person name="Nordberg H.P."/>
            <person name="Cantor M.N."/>
            <person name="Hua S.X."/>
        </authorList>
    </citation>
    <scope>NUCLEOTIDE SEQUENCE [LARGE SCALE GENOMIC DNA]</scope>
    <source>
        <strain evidence="1 2">Ve08.2h10</strain>
    </source>
</reference>
<evidence type="ECO:0000313" key="2">
    <source>
        <dbReference type="Proteomes" id="UP000054538"/>
    </source>
</evidence>
<dbReference type="AlphaFoldDB" id="A0A0D0DNB3"/>
<dbReference type="InParanoid" id="A0A0D0DNB3"/>
<name>A0A0D0DNB3_9AGAM</name>
<accession>A0A0D0DNB3</accession>
<evidence type="ECO:0000313" key="1">
    <source>
        <dbReference type="EMBL" id="KIK93313.1"/>
    </source>
</evidence>
<reference evidence="2" key="2">
    <citation type="submission" date="2015-01" db="EMBL/GenBank/DDBJ databases">
        <title>Evolutionary Origins and Diversification of the Mycorrhizal Mutualists.</title>
        <authorList>
            <consortium name="DOE Joint Genome Institute"/>
            <consortium name="Mycorrhizal Genomics Consortium"/>
            <person name="Kohler A."/>
            <person name="Kuo A."/>
            <person name="Nagy L.G."/>
            <person name="Floudas D."/>
            <person name="Copeland A."/>
            <person name="Barry K.W."/>
            <person name="Cichocki N."/>
            <person name="Veneault-Fourrey C."/>
            <person name="LaButti K."/>
            <person name="Lindquist E.A."/>
            <person name="Lipzen A."/>
            <person name="Lundell T."/>
            <person name="Morin E."/>
            <person name="Murat C."/>
            <person name="Riley R."/>
            <person name="Ohm R."/>
            <person name="Sun H."/>
            <person name="Tunlid A."/>
            <person name="Henrissat B."/>
            <person name="Grigoriev I.V."/>
            <person name="Hibbett D.S."/>
            <person name="Martin F."/>
        </authorList>
    </citation>
    <scope>NUCLEOTIDE SEQUENCE [LARGE SCALE GENOMIC DNA]</scope>
    <source>
        <strain evidence="2">Ve08.2h10</strain>
    </source>
</reference>
<proteinExistence type="predicted"/>
<dbReference type="OrthoDB" id="10454232at2759"/>
<dbReference type="Proteomes" id="UP000054538">
    <property type="component" value="Unassembled WGS sequence"/>
</dbReference>